<reference evidence="2 3" key="1">
    <citation type="submission" date="2018-11" db="EMBL/GenBank/DDBJ databases">
        <authorList>
            <consortium name="Pathogen Informatics"/>
        </authorList>
    </citation>
    <scope>NUCLEOTIDE SEQUENCE [LARGE SCALE GENOMIC DNA]</scope>
</reference>
<dbReference type="Proteomes" id="UP000271098">
    <property type="component" value="Unassembled WGS sequence"/>
</dbReference>
<feature type="region of interest" description="Disordered" evidence="1">
    <location>
        <begin position="76"/>
        <end position="98"/>
    </location>
</feature>
<gene>
    <name evidence="2" type="ORF">GPUH_LOCUS3788</name>
</gene>
<sequence length="98" mass="10692">MNMACEDLISNPEFSQQSRTAAIYGMASAVPDNSLVEEVSHMYLDSCYAMPPPPAGRTLSAEGRKMSLLPGQTLPSFLNASASPTYSEPYSQKESFRH</sequence>
<evidence type="ECO:0000313" key="2">
    <source>
        <dbReference type="EMBL" id="VDK40966.1"/>
    </source>
</evidence>
<keyword evidence="3" id="KW-1185">Reference proteome</keyword>
<name>A0A3P6PM14_9BILA</name>
<proteinExistence type="predicted"/>
<organism evidence="2 3">
    <name type="scientific">Gongylonema pulchrum</name>
    <dbReference type="NCBI Taxonomy" id="637853"/>
    <lineage>
        <taxon>Eukaryota</taxon>
        <taxon>Metazoa</taxon>
        <taxon>Ecdysozoa</taxon>
        <taxon>Nematoda</taxon>
        <taxon>Chromadorea</taxon>
        <taxon>Rhabditida</taxon>
        <taxon>Spirurina</taxon>
        <taxon>Spiruromorpha</taxon>
        <taxon>Spiruroidea</taxon>
        <taxon>Gongylonematidae</taxon>
        <taxon>Gongylonema</taxon>
    </lineage>
</organism>
<dbReference type="FunFam" id="6.10.140.2150:FF:000001">
    <property type="entry name" value="Sphingosine-1-phosphate lyase 1"/>
    <property type="match status" value="1"/>
</dbReference>
<accession>A0A3P6PM14</accession>
<dbReference type="Gene3D" id="6.10.140.2150">
    <property type="match status" value="1"/>
</dbReference>
<dbReference type="EMBL" id="UYRT01006715">
    <property type="protein sequence ID" value="VDK40966.1"/>
    <property type="molecule type" value="Genomic_DNA"/>
</dbReference>
<protein>
    <submittedName>
        <fullName evidence="2">Uncharacterized protein</fullName>
    </submittedName>
</protein>
<evidence type="ECO:0000313" key="3">
    <source>
        <dbReference type="Proteomes" id="UP000271098"/>
    </source>
</evidence>
<dbReference type="AlphaFoldDB" id="A0A3P6PM14"/>
<dbReference type="OrthoDB" id="10254570at2759"/>
<evidence type="ECO:0000256" key="1">
    <source>
        <dbReference type="SAM" id="MobiDB-lite"/>
    </source>
</evidence>